<evidence type="ECO:0000256" key="2">
    <source>
        <dbReference type="ARBA" id="ARBA00022490"/>
    </source>
</evidence>
<evidence type="ECO:0000256" key="9">
    <source>
        <dbReference type="ARBA" id="ARBA00023144"/>
    </source>
</evidence>
<comment type="caution">
    <text evidence="15">The sequence shown here is derived from an EMBL/GenBank/DDBJ whole genome shotgun (WGS) entry which is preliminary data.</text>
</comment>
<dbReference type="PIRSF" id="PIRSF000530">
    <property type="entry name" value="Galactokinase"/>
    <property type="match status" value="1"/>
</dbReference>
<evidence type="ECO:0000256" key="1">
    <source>
        <dbReference type="ARBA" id="ARBA00006566"/>
    </source>
</evidence>
<dbReference type="AlphaFoldDB" id="A0A972FV47"/>
<dbReference type="Gene3D" id="3.30.70.890">
    <property type="entry name" value="GHMP kinase, C-terminal domain"/>
    <property type="match status" value="1"/>
</dbReference>
<protein>
    <recommendedName>
        <fullName evidence="11">Galactokinase</fullName>
        <ecNumber evidence="11">2.7.1.6</ecNumber>
    </recommendedName>
</protein>
<dbReference type="InterPro" id="IPR036554">
    <property type="entry name" value="GHMP_kinase_C_sf"/>
</dbReference>
<name>A0A972FV47_9FLAO</name>
<keyword evidence="16" id="KW-1185">Reference proteome</keyword>
<dbReference type="EMBL" id="JAAMPU010000106">
    <property type="protein sequence ID" value="NMH28627.1"/>
    <property type="molecule type" value="Genomic_DNA"/>
</dbReference>
<keyword evidence="9" id="KW-0299">Galactose metabolism</keyword>
<dbReference type="InterPro" id="IPR006204">
    <property type="entry name" value="GHMP_kinase_N_dom"/>
</dbReference>
<keyword evidence="10" id="KW-0119">Carbohydrate metabolism</keyword>
<feature type="domain" description="Galactokinase N-terminal" evidence="14">
    <location>
        <begin position="21"/>
        <end position="68"/>
    </location>
</feature>
<organism evidence="15 16">
    <name type="scientific">Flavobacterium silvaticum</name>
    <dbReference type="NCBI Taxonomy" id="1852020"/>
    <lineage>
        <taxon>Bacteria</taxon>
        <taxon>Pseudomonadati</taxon>
        <taxon>Bacteroidota</taxon>
        <taxon>Flavobacteriia</taxon>
        <taxon>Flavobacteriales</taxon>
        <taxon>Flavobacteriaceae</taxon>
        <taxon>Flavobacterium</taxon>
    </lineage>
</organism>
<dbReference type="PROSITE" id="PS00106">
    <property type="entry name" value="GALACTOKINASE"/>
    <property type="match status" value="1"/>
</dbReference>
<dbReference type="Pfam" id="PF00288">
    <property type="entry name" value="GHMP_kinases_N"/>
    <property type="match status" value="1"/>
</dbReference>
<dbReference type="InterPro" id="IPR020568">
    <property type="entry name" value="Ribosomal_Su5_D2-typ_SF"/>
</dbReference>
<dbReference type="EC" id="2.7.1.6" evidence="11"/>
<dbReference type="PRINTS" id="PR00959">
    <property type="entry name" value="MEVGALKINASE"/>
</dbReference>
<keyword evidence="2" id="KW-0963">Cytoplasm</keyword>
<evidence type="ECO:0000256" key="10">
    <source>
        <dbReference type="ARBA" id="ARBA00023277"/>
    </source>
</evidence>
<feature type="domain" description="GHMP kinase C-terminal" evidence="13">
    <location>
        <begin position="293"/>
        <end position="375"/>
    </location>
</feature>
<dbReference type="FunFam" id="3.30.70.890:FF:000001">
    <property type="entry name" value="Galactokinase"/>
    <property type="match status" value="1"/>
</dbReference>
<dbReference type="Gene3D" id="3.30.230.10">
    <property type="match status" value="1"/>
</dbReference>
<dbReference type="Pfam" id="PF08544">
    <property type="entry name" value="GHMP_kinases_C"/>
    <property type="match status" value="1"/>
</dbReference>
<evidence type="ECO:0000256" key="6">
    <source>
        <dbReference type="ARBA" id="ARBA00022777"/>
    </source>
</evidence>
<gene>
    <name evidence="15" type="primary">galK</name>
    <name evidence="15" type="ORF">G6047_11340</name>
</gene>
<dbReference type="InterPro" id="IPR019539">
    <property type="entry name" value="GalKase_N"/>
</dbReference>
<evidence type="ECO:0000259" key="12">
    <source>
        <dbReference type="Pfam" id="PF00288"/>
    </source>
</evidence>
<keyword evidence="6" id="KW-0418">Kinase</keyword>
<dbReference type="GO" id="GO:0046872">
    <property type="term" value="F:metal ion binding"/>
    <property type="evidence" value="ECO:0007669"/>
    <property type="project" value="UniProtKB-KW"/>
</dbReference>
<dbReference type="SUPFAM" id="SSF54211">
    <property type="entry name" value="Ribosomal protein S5 domain 2-like"/>
    <property type="match status" value="1"/>
</dbReference>
<evidence type="ECO:0000256" key="8">
    <source>
        <dbReference type="ARBA" id="ARBA00022842"/>
    </source>
</evidence>
<evidence type="ECO:0000256" key="11">
    <source>
        <dbReference type="NCBIfam" id="TIGR00131"/>
    </source>
</evidence>
<evidence type="ECO:0000259" key="13">
    <source>
        <dbReference type="Pfam" id="PF08544"/>
    </source>
</evidence>
<dbReference type="GO" id="GO:0005524">
    <property type="term" value="F:ATP binding"/>
    <property type="evidence" value="ECO:0007669"/>
    <property type="project" value="UniProtKB-UniRule"/>
</dbReference>
<dbReference type="InterPro" id="IPR000705">
    <property type="entry name" value="Galactokinase"/>
</dbReference>
<feature type="domain" description="GHMP kinase N-terminal" evidence="12">
    <location>
        <begin position="103"/>
        <end position="191"/>
    </location>
</feature>
<dbReference type="SUPFAM" id="SSF55060">
    <property type="entry name" value="GHMP Kinase, C-terminal domain"/>
    <property type="match status" value="1"/>
</dbReference>
<evidence type="ECO:0000313" key="15">
    <source>
        <dbReference type="EMBL" id="NMH28627.1"/>
    </source>
</evidence>
<dbReference type="FunFam" id="3.30.230.10:FF:000017">
    <property type="entry name" value="Galactokinase"/>
    <property type="match status" value="1"/>
</dbReference>
<dbReference type="GO" id="GO:0006012">
    <property type="term" value="P:galactose metabolic process"/>
    <property type="evidence" value="ECO:0007669"/>
    <property type="project" value="UniProtKB-UniRule"/>
</dbReference>
<dbReference type="InterPro" id="IPR006206">
    <property type="entry name" value="Mevalonate/galactokinase"/>
</dbReference>
<dbReference type="InterPro" id="IPR013750">
    <property type="entry name" value="GHMP_kinase_C_dom"/>
</dbReference>
<proteinExistence type="inferred from homology"/>
<dbReference type="PANTHER" id="PTHR10457">
    <property type="entry name" value="MEVALONATE KINASE/GALACTOKINASE"/>
    <property type="match status" value="1"/>
</dbReference>
<evidence type="ECO:0000313" key="16">
    <source>
        <dbReference type="Proteomes" id="UP000712080"/>
    </source>
</evidence>
<evidence type="ECO:0000259" key="14">
    <source>
        <dbReference type="Pfam" id="PF10509"/>
    </source>
</evidence>
<comment type="similarity">
    <text evidence="1">Belongs to the GHMP kinase family. GalK subfamily.</text>
</comment>
<dbReference type="InterPro" id="IPR006203">
    <property type="entry name" value="GHMP_knse_ATP-bd_CS"/>
</dbReference>
<keyword evidence="3 15" id="KW-0808">Transferase</keyword>
<evidence type="ECO:0000256" key="5">
    <source>
        <dbReference type="ARBA" id="ARBA00022741"/>
    </source>
</evidence>
<dbReference type="PANTHER" id="PTHR10457:SF7">
    <property type="entry name" value="GALACTOKINASE-RELATED"/>
    <property type="match status" value="1"/>
</dbReference>
<dbReference type="PRINTS" id="PR00473">
    <property type="entry name" value="GALCTOKINASE"/>
</dbReference>
<dbReference type="InterPro" id="IPR019741">
    <property type="entry name" value="Galactokinase_CS"/>
</dbReference>
<accession>A0A972FV47</accession>
<evidence type="ECO:0000256" key="7">
    <source>
        <dbReference type="ARBA" id="ARBA00022840"/>
    </source>
</evidence>
<dbReference type="GO" id="GO:0005829">
    <property type="term" value="C:cytosol"/>
    <property type="evidence" value="ECO:0007669"/>
    <property type="project" value="TreeGrafter"/>
</dbReference>
<dbReference type="RefSeq" id="WP_169527734.1">
    <property type="nucleotide sequence ID" value="NZ_JAAMPU010000106.1"/>
</dbReference>
<dbReference type="Proteomes" id="UP000712080">
    <property type="component" value="Unassembled WGS sequence"/>
</dbReference>
<keyword evidence="8" id="KW-0460">Magnesium</keyword>
<dbReference type="Pfam" id="PF10509">
    <property type="entry name" value="GalKase_gal_bdg"/>
    <property type="match status" value="1"/>
</dbReference>
<dbReference type="GO" id="GO:0004335">
    <property type="term" value="F:galactokinase activity"/>
    <property type="evidence" value="ECO:0007669"/>
    <property type="project" value="UniProtKB-UniRule"/>
</dbReference>
<keyword evidence="5" id="KW-0547">Nucleotide-binding</keyword>
<evidence type="ECO:0000256" key="4">
    <source>
        <dbReference type="ARBA" id="ARBA00022723"/>
    </source>
</evidence>
<sequence>MNTNHNLFSDETELISKTSAFFFSRFQNQPDHIVLSPGRVNIIGEHIDYNDGFVLPAAIDKHICFAIRLRQDDSCSIVSIDLENEFHFSANDKLKPQPKMWANYFLGVLNQLQLKGKKIGGFELVFSSSIPMGSGLSSSAALECGFGFACNELFDLGLSSEEIAVAGQKAEHTFAGVNCGIMDQFASVFGKKDCVIKLDCTTLEYEYHEANLGDYAFILYDSCVKHTHLTSGYNDRRRDVEDGLAVITRNFPKVKTFRDCNESQLRTLKDELGEVIYKRCLFVANEIERVQNAVKALDHNNLSELGRLMAEAHHGLSTQYEVSCPEMDFLADLANADEAVLGSRMMGGGFGGCTINLVHKEAIPRLTQKLQSAYKTRFGIDIKVYPVLLSDGTRFYTQHATV</sequence>
<evidence type="ECO:0000256" key="3">
    <source>
        <dbReference type="ARBA" id="ARBA00022679"/>
    </source>
</evidence>
<dbReference type="PROSITE" id="PS00627">
    <property type="entry name" value="GHMP_KINASES_ATP"/>
    <property type="match status" value="1"/>
</dbReference>
<reference evidence="15" key="1">
    <citation type="submission" date="2020-02" db="EMBL/GenBank/DDBJ databases">
        <title>Flavobacterium sp. genome.</title>
        <authorList>
            <person name="Jung H.S."/>
            <person name="Baek J.H."/>
            <person name="Jeon C.O."/>
        </authorList>
    </citation>
    <scope>NUCLEOTIDE SEQUENCE</scope>
    <source>
        <strain evidence="15">SE-s28</strain>
    </source>
</reference>
<dbReference type="InterPro" id="IPR014721">
    <property type="entry name" value="Ribsml_uS5_D2-typ_fold_subgr"/>
</dbReference>
<keyword evidence="4" id="KW-0479">Metal-binding</keyword>
<dbReference type="NCBIfam" id="TIGR00131">
    <property type="entry name" value="gal_kin"/>
    <property type="match status" value="1"/>
</dbReference>
<keyword evidence="7" id="KW-0067">ATP-binding</keyword>